<name>A0A6A5S2F9_9PLEO</name>
<dbReference type="EMBL" id="ML978956">
    <property type="protein sequence ID" value="KAF1933800.1"/>
    <property type="molecule type" value="Genomic_DNA"/>
</dbReference>
<feature type="non-terminal residue" evidence="1">
    <location>
        <position position="1"/>
    </location>
</feature>
<gene>
    <name evidence="1" type="ORF">M421DRAFT_51329</name>
</gene>
<reference evidence="1" key="1">
    <citation type="journal article" date="2020" name="Stud. Mycol.">
        <title>101 Dothideomycetes genomes: a test case for predicting lifestyles and emergence of pathogens.</title>
        <authorList>
            <person name="Haridas S."/>
            <person name="Albert R."/>
            <person name="Binder M."/>
            <person name="Bloem J."/>
            <person name="Labutti K."/>
            <person name="Salamov A."/>
            <person name="Andreopoulos B."/>
            <person name="Baker S."/>
            <person name="Barry K."/>
            <person name="Bills G."/>
            <person name="Bluhm B."/>
            <person name="Cannon C."/>
            <person name="Castanera R."/>
            <person name="Culley D."/>
            <person name="Daum C."/>
            <person name="Ezra D."/>
            <person name="Gonzalez J."/>
            <person name="Henrissat B."/>
            <person name="Kuo A."/>
            <person name="Liang C."/>
            <person name="Lipzen A."/>
            <person name="Lutzoni F."/>
            <person name="Magnuson J."/>
            <person name="Mondo S."/>
            <person name="Nolan M."/>
            <person name="Ohm R."/>
            <person name="Pangilinan J."/>
            <person name="Park H.-J."/>
            <person name="Ramirez L."/>
            <person name="Alfaro M."/>
            <person name="Sun H."/>
            <person name="Tritt A."/>
            <person name="Yoshinaga Y."/>
            <person name="Zwiers L.-H."/>
            <person name="Turgeon B."/>
            <person name="Goodwin S."/>
            <person name="Spatafora J."/>
            <person name="Crous P."/>
            <person name="Grigoriev I."/>
        </authorList>
    </citation>
    <scope>NUCLEOTIDE SEQUENCE</scope>
    <source>
        <strain evidence="1">CBS 183.55</strain>
    </source>
</reference>
<organism evidence="1 2">
    <name type="scientific">Didymella exigua CBS 183.55</name>
    <dbReference type="NCBI Taxonomy" id="1150837"/>
    <lineage>
        <taxon>Eukaryota</taxon>
        <taxon>Fungi</taxon>
        <taxon>Dikarya</taxon>
        <taxon>Ascomycota</taxon>
        <taxon>Pezizomycotina</taxon>
        <taxon>Dothideomycetes</taxon>
        <taxon>Pleosporomycetidae</taxon>
        <taxon>Pleosporales</taxon>
        <taxon>Pleosporineae</taxon>
        <taxon>Didymellaceae</taxon>
        <taxon>Didymella</taxon>
    </lineage>
</organism>
<dbReference type="OrthoDB" id="5412283at2759"/>
<protein>
    <submittedName>
        <fullName evidence="1">Uncharacterized protein</fullName>
    </submittedName>
</protein>
<dbReference type="Proteomes" id="UP000800082">
    <property type="component" value="Unassembled WGS sequence"/>
</dbReference>
<accession>A0A6A5S2F9</accession>
<dbReference type="RefSeq" id="XP_033454048.1">
    <property type="nucleotide sequence ID" value="XM_033594923.1"/>
</dbReference>
<evidence type="ECO:0000313" key="2">
    <source>
        <dbReference type="Proteomes" id="UP000800082"/>
    </source>
</evidence>
<proteinExistence type="predicted"/>
<keyword evidence="2" id="KW-1185">Reference proteome</keyword>
<sequence>IVSYSFDALRIKPLLYAVLNEQPDEAIWDAVCDAVTASTPSPRPASSIQQTPWLCSTGSLAISTEHHKYVEDLLRVGLGHMYVGVPGYFDAFFGEVADLRLAGQAVFNKYKEGDIPLYQEESDWQGWPEGMRRGGGGVTLVCTAYRAALGLR</sequence>
<dbReference type="GeneID" id="54352591"/>
<evidence type="ECO:0000313" key="1">
    <source>
        <dbReference type="EMBL" id="KAF1933800.1"/>
    </source>
</evidence>
<dbReference type="AlphaFoldDB" id="A0A6A5S2F9"/>